<keyword evidence="1" id="KW-0732">Signal</keyword>
<reference evidence="2 4" key="1">
    <citation type="submission" date="2015-12" db="EMBL/GenBank/DDBJ databases">
        <title>Amycolatopsis regifaucium genome sequencing and assembly.</title>
        <authorList>
            <person name="Mayilraj S."/>
        </authorList>
    </citation>
    <scope>NUCLEOTIDE SEQUENCE [LARGE SCALE GENOMIC DNA]</scope>
    <source>
        <strain evidence="2 4">GY080</strain>
    </source>
</reference>
<dbReference type="Proteomes" id="UP000076321">
    <property type="component" value="Unassembled WGS sequence"/>
</dbReference>
<evidence type="ECO:0000313" key="3">
    <source>
        <dbReference type="EMBL" id="OKA03507.1"/>
    </source>
</evidence>
<organism evidence="2 4">
    <name type="scientific">Amycolatopsis regifaucium</name>
    <dbReference type="NCBI Taxonomy" id="546365"/>
    <lineage>
        <taxon>Bacteria</taxon>
        <taxon>Bacillati</taxon>
        <taxon>Actinomycetota</taxon>
        <taxon>Actinomycetes</taxon>
        <taxon>Pseudonocardiales</taxon>
        <taxon>Pseudonocardiaceae</taxon>
        <taxon>Amycolatopsis</taxon>
    </lineage>
</organism>
<reference evidence="3 5" key="2">
    <citation type="submission" date="2016-11" db="EMBL/GenBank/DDBJ databases">
        <title>Genome sequencing of Amycolatopsis regifaucium.</title>
        <authorList>
            <person name="Mayilraj S."/>
            <person name="Kaur N."/>
        </authorList>
    </citation>
    <scope>NUCLEOTIDE SEQUENCE [LARGE SCALE GENOMIC DNA]</scope>
    <source>
        <strain evidence="3 5">GY080</strain>
    </source>
</reference>
<dbReference type="EMBL" id="LQCI01000007">
    <property type="protein sequence ID" value="KZB86562.1"/>
    <property type="molecule type" value="Genomic_DNA"/>
</dbReference>
<accession>A0A154MQH4</accession>
<evidence type="ECO:0000313" key="5">
    <source>
        <dbReference type="Proteomes" id="UP000186883"/>
    </source>
</evidence>
<evidence type="ECO:0000313" key="2">
    <source>
        <dbReference type="EMBL" id="KZB86562.1"/>
    </source>
</evidence>
<proteinExistence type="predicted"/>
<feature type="signal peptide" evidence="1">
    <location>
        <begin position="1"/>
        <end position="28"/>
    </location>
</feature>
<gene>
    <name evidence="3" type="ORF">ATP06_0235985</name>
    <name evidence="2" type="ORF">AVL48_26330</name>
</gene>
<dbReference type="Proteomes" id="UP000186883">
    <property type="component" value="Unassembled WGS sequence"/>
</dbReference>
<dbReference type="EMBL" id="LOBU02000031">
    <property type="protein sequence ID" value="OKA03507.1"/>
    <property type="molecule type" value="Genomic_DNA"/>
</dbReference>
<evidence type="ECO:0000256" key="1">
    <source>
        <dbReference type="SAM" id="SignalP"/>
    </source>
</evidence>
<dbReference type="AlphaFoldDB" id="A0A154MQH4"/>
<name>A0A154MQH4_9PSEU</name>
<feature type="chain" id="PRO_5010450641" evidence="1">
    <location>
        <begin position="29"/>
        <end position="83"/>
    </location>
</feature>
<sequence length="83" mass="8710">MADPVLKKLLTATAFIVLSTTVTAPAQAVPAYYQQTVTGSTLAECNAAGSQLAQQKRAQGYLVTWTGCGHQGFGYVGLVSWSD</sequence>
<protein>
    <submittedName>
        <fullName evidence="2">Uncharacterized protein</fullName>
    </submittedName>
</protein>
<keyword evidence="5" id="KW-1185">Reference proteome</keyword>
<comment type="caution">
    <text evidence="2">The sequence shown here is derived from an EMBL/GenBank/DDBJ whole genome shotgun (WGS) entry which is preliminary data.</text>
</comment>
<evidence type="ECO:0000313" key="4">
    <source>
        <dbReference type="Proteomes" id="UP000076321"/>
    </source>
</evidence>